<name>A0A7D8ALV2_9MICO</name>
<feature type="domain" description="Coenzyme F420 hydrogenase/dehydrogenase beta subunit N-terminal" evidence="1">
    <location>
        <begin position="93"/>
        <end position="162"/>
    </location>
</feature>
<dbReference type="GO" id="GO:0090415">
    <property type="term" value="F:7-hydroxymethyl chlorophyll a reductase activity"/>
    <property type="evidence" value="ECO:0007669"/>
    <property type="project" value="TreeGrafter"/>
</dbReference>
<dbReference type="Pfam" id="PF04422">
    <property type="entry name" value="FrhB_FdhB_N"/>
    <property type="match status" value="1"/>
</dbReference>
<evidence type="ECO:0008006" key="5">
    <source>
        <dbReference type="Google" id="ProtNLM"/>
    </source>
</evidence>
<dbReference type="Proteomes" id="UP000515708">
    <property type="component" value="Chromosome"/>
</dbReference>
<dbReference type="InterPro" id="IPR045220">
    <property type="entry name" value="FRHB/FDHB/HCAR-like"/>
</dbReference>
<evidence type="ECO:0000259" key="2">
    <source>
        <dbReference type="Pfam" id="PF04432"/>
    </source>
</evidence>
<evidence type="ECO:0000259" key="1">
    <source>
        <dbReference type="Pfam" id="PF04422"/>
    </source>
</evidence>
<organism evidence="3 4">
    <name type="scientific">Microbacterium esteraromaticum</name>
    <dbReference type="NCBI Taxonomy" id="57043"/>
    <lineage>
        <taxon>Bacteria</taxon>
        <taxon>Bacillati</taxon>
        <taxon>Actinomycetota</taxon>
        <taxon>Actinomycetes</taxon>
        <taxon>Micrococcales</taxon>
        <taxon>Microbacteriaceae</taxon>
        <taxon>Microbacterium</taxon>
    </lineage>
</organism>
<protein>
    <recommendedName>
        <fullName evidence="5">Coenzyme F420 hydrogenase</fullName>
    </recommendedName>
</protein>
<evidence type="ECO:0000313" key="4">
    <source>
        <dbReference type="Proteomes" id="UP000515708"/>
    </source>
</evidence>
<dbReference type="GO" id="GO:0033354">
    <property type="term" value="P:chlorophyll cycle"/>
    <property type="evidence" value="ECO:0007669"/>
    <property type="project" value="TreeGrafter"/>
</dbReference>
<dbReference type="Pfam" id="PF04432">
    <property type="entry name" value="FrhB_FdhB_C"/>
    <property type="match status" value="1"/>
</dbReference>
<evidence type="ECO:0000313" key="3">
    <source>
        <dbReference type="EMBL" id="QMU97388.1"/>
    </source>
</evidence>
<dbReference type="PANTHER" id="PTHR31332">
    <property type="entry name" value="7-HYDROXYMETHYL CHLOROPHYLL A REDUCTASE, CHLOROPLASTIC"/>
    <property type="match status" value="1"/>
</dbReference>
<proteinExistence type="predicted"/>
<dbReference type="InterPro" id="IPR007516">
    <property type="entry name" value="Co_F420_Hydgase/DH_bsu_N"/>
</dbReference>
<feature type="domain" description="Coenzyme F420 hydrogenase/dehydrogenase beta subunit C-terminal" evidence="2">
    <location>
        <begin position="174"/>
        <end position="335"/>
    </location>
</feature>
<dbReference type="EMBL" id="CP043732">
    <property type="protein sequence ID" value="QMU97388.1"/>
    <property type="molecule type" value="Genomic_DNA"/>
</dbReference>
<dbReference type="InterPro" id="IPR007525">
    <property type="entry name" value="FrhB_FdhB_C"/>
</dbReference>
<sequence length="411" mass="44801">MSSPTPDRLASEIRRVVAQDNCSGCGMCAAAFGRVRMTTVGGFQRPVVVGSPSANDRDERDRFRRSCPGKVIRAGAEPGVERHPYFGPVLSAWTGWATDAELRRRGSSGGVLSALVALLASEGEIVAGAAADTRDPRRSVSVTITTREQALASAGSRYAPCAPTERLSDSNVGALVGKPCEVMGIRSDSGNRDVAPLLLSFFCAGVPNQQATDQLVQTLGVPVGETVSDLWYRGRGWPGNFTVERPDGTELSMSYDESWGRHLGPTVQWRCRVCPDGVGESADVAVGDFWHSKADGSPDFDESEGRSVVLVRTRRGQELLARAVERGAIVVEPVNLQDVLAVQPYHFTRRKYMVGRILGNALAGARTPRMRGFRLIWLARKSPFRVWHEILGTRRRRRAWTKSIRGHNSSS</sequence>
<reference evidence="3 4" key="1">
    <citation type="journal article" date="2020" name="Front. Microbiol.">
        <title>Design of Bacterial Strain-Specific qPCR Assays Using NGS Data and Publicly Available Resources and Its Application to Track Biocontrol Strains.</title>
        <authorList>
            <person name="Hernandez I."/>
            <person name="Sant C."/>
            <person name="Martinez R."/>
            <person name="Fernandez C."/>
        </authorList>
    </citation>
    <scope>NUCLEOTIDE SEQUENCE [LARGE SCALE GENOMIC DNA]</scope>
    <source>
        <strain evidence="3 4">B24</strain>
    </source>
</reference>
<accession>A0A7D8ALV2</accession>
<gene>
    <name evidence="3" type="ORF">FVO59_09295</name>
</gene>
<dbReference type="AlphaFoldDB" id="A0A7D8ALV2"/>
<dbReference type="PANTHER" id="PTHR31332:SF0">
    <property type="entry name" value="7-HYDROXYMETHYL CHLOROPHYLL A REDUCTASE, CHLOROPLASTIC"/>
    <property type="match status" value="1"/>
</dbReference>